<proteinExistence type="inferred from homology"/>
<feature type="domain" description="Secretin/TonB short N-terminal" evidence="17">
    <location>
        <begin position="84"/>
        <end position="135"/>
    </location>
</feature>
<keyword evidence="8" id="KW-0408">Iron</keyword>
<dbReference type="Proteomes" id="UP000292039">
    <property type="component" value="Unassembled WGS sequence"/>
</dbReference>
<evidence type="ECO:0000256" key="14">
    <source>
        <dbReference type="PROSITE-ProRule" id="PRU10144"/>
    </source>
</evidence>
<evidence type="ECO:0000259" key="17">
    <source>
        <dbReference type="SMART" id="SM00965"/>
    </source>
</evidence>
<dbReference type="Gene3D" id="2.170.130.10">
    <property type="entry name" value="TonB-dependent receptor, plug domain"/>
    <property type="match status" value="1"/>
</dbReference>
<evidence type="ECO:0000256" key="9">
    <source>
        <dbReference type="ARBA" id="ARBA00023077"/>
    </source>
</evidence>
<dbReference type="GO" id="GO:0044718">
    <property type="term" value="P:siderophore transmembrane transport"/>
    <property type="evidence" value="ECO:0007669"/>
    <property type="project" value="TreeGrafter"/>
</dbReference>
<evidence type="ECO:0000256" key="2">
    <source>
        <dbReference type="ARBA" id="ARBA00009810"/>
    </source>
</evidence>
<evidence type="ECO:0000313" key="18">
    <source>
        <dbReference type="EMBL" id="RZS73191.1"/>
    </source>
</evidence>
<dbReference type="PROSITE" id="PS01156">
    <property type="entry name" value="TONB_DEPENDENT_REC_2"/>
    <property type="match status" value="1"/>
</dbReference>
<dbReference type="SUPFAM" id="SSF56935">
    <property type="entry name" value="Porins"/>
    <property type="match status" value="1"/>
</dbReference>
<evidence type="ECO:0000256" key="3">
    <source>
        <dbReference type="ARBA" id="ARBA00022448"/>
    </source>
</evidence>
<evidence type="ECO:0000256" key="13">
    <source>
        <dbReference type="PROSITE-ProRule" id="PRU01360"/>
    </source>
</evidence>
<gene>
    <name evidence="18" type="ORF">EV679_0380</name>
</gene>
<accession>A0A4Q7MVZ8</accession>
<dbReference type="PANTHER" id="PTHR30069">
    <property type="entry name" value="TONB-DEPENDENT OUTER MEMBRANE RECEPTOR"/>
    <property type="match status" value="1"/>
</dbReference>
<evidence type="ECO:0000256" key="5">
    <source>
        <dbReference type="ARBA" id="ARBA00022496"/>
    </source>
</evidence>
<dbReference type="GO" id="GO:0009279">
    <property type="term" value="C:cell outer membrane"/>
    <property type="evidence" value="ECO:0007669"/>
    <property type="project" value="UniProtKB-SubCell"/>
</dbReference>
<keyword evidence="5" id="KW-0406">Ion transport</keyword>
<evidence type="ECO:0000256" key="12">
    <source>
        <dbReference type="ARBA" id="ARBA00023237"/>
    </source>
</evidence>
<comment type="subcellular location">
    <subcellularLocation>
        <location evidence="1 13">Cell outer membrane</location>
        <topology evidence="1 13">Multi-pass membrane protein</topology>
    </subcellularLocation>
</comment>
<evidence type="ECO:0000313" key="19">
    <source>
        <dbReference type="Proteomes" id="UP000292039"/>
    </source>
</evidence>
<dbReference type="InterPro" id="IPR036942">
    <property type="entry name" value="Beta-barrel_TonB_sf"/>
</dbReference>
<dbReference type="InterPro" id="IPR037066">
    <property type="entry name" value="Plug_dom_sf"/>
</dbReference>
<keyword evidence="3 13" id="KW-0813">Transport</keyword>
<keyword evidence="5" id="KW-0410">Iron transport</keyword>
<dbReference type="PANTHER" id="PTHR30069:SF41">
    <property type="entry name" value="HEME_HEMOPEXIN UTILIZATION PROTEIN C"/>
    <property type="match status" value="1"/>
</dbReference>
<dbReference type="InterPro" id="IPR010917">
    <property type="entry name" value="TonB_rcpt_CS"/>
</dbReference>
<evidence type="ECO:0000256" key="4">
    <source>
        <dbReference type="ARBA" id="ARBA00022452"/>
    </source>
</evidence>
<dbReference type="SMART" id="SM00965">
    <property type="entry name" value="STN"/>
    <property type="match status" value="1"/>
</dbReference>
<sequence length="943" mass="102562">MAHPFSRRPFKAGSQPSARGSSRSIPVSVCCLALLLGLGDGMLAQPAQAQDSMRPGANVPGRIYDIPAGSLGEVLSTFAGQSGINISFHPEQTAGLQGAAMRGSYTVEQGLAFLLRDTPLEAVRQGKDVYHLQLRPRLDTSASVTALDAVQVYGQENAKDLAYLAPQSVNVLTRDEIEQFRGTSVGDIFQGIPGVLIGENRNSGGLDVNIRGMQGQGRVPVLVDGARQETTVYRGYSGVASRSYIDPDLIGGITIEKGPSMTAQGTGAVGGLVIARTLSASDIVKDGQTFGVRMRGSVIGNNSGSPVAPGTTSGYYPGREYRINCKPGSEAQCSAGYDPASMVGPSGDTTLERPATLEPKSWASSLAMGLQLGKVELVAAYATRRQGNYYAGKHGPAPVVDMSNTAPGLFDLWTSVYPVMTGASRFRAGELVVNSNYKSQSSLLKAKAHLAPDQELELGWLRYKSEYGELMPSQLIWLGHIAQTNNSEVTANTYTSRYKWSPADNSLLNVSANLWHTDTDTLNRNYGAIKPDAGMISAFSSAAAENYRRTGADLSNTMLFDFWGEAELRYGVAVQREDVKPTGGDPDAFNNARDAERKEYSTFIALKYQPVPSVTLDAGLRYTRYHALDHKTSSICETETVESDTGNGGPASVSSSTTCETVMIGKVRHSGSAPVASLSWEFAPGWQVYGRYAEALRMPSLFESSSGFSVNTVVGSYLKPEHARNREVGISLLQDGVFTNSDALRLKFSYFRNHMSDYLTRTVSNADESDGWRMRNIDSARFNGFEVSGSYDAGMFFAEFGATRYNLIEICHSGSYRRQRCTDFGLAVSYVNNMIPPNWHGSARLGLRLLDRRLVLGMRGTFMGERNRVPEYDDQHVNSIFAKPVEWHKYKIFDLFASYRINDAISVDFNIDNLTDRYYLDAIGLGAVPAPGRTARLGMTLQF</sequence>
<protein>
    <submittedName>
        <fullName evidence="18">Hemoglobin/transferrin/lactoferrin receptor protein</fullName>
    </submittedName>
</protein>
<dbReference type="Gene3D" id="3.55.50.30">
    <property type="match status" value="1"/>
</dbReference>
<keyword evidence="4 13" id="KW-1134">Transmembrane beta strand</keyword>
<dbReference type="Pfam" id="PF00593">
    <property type="entry name" value="TonB_dep_Rec_b-barrel"/>
    <property type="match status" value="1"/>
</dbReference>
<dbReference type="GO" id="GO:0015344">
    <property type="term" value="F:siderophore uptake transmembrane transporter activity"/>
    <property type="evidence" value="ECO:0007669"/>
    <property type="project" value="TreeGrafter"/>
</dbReference>
<keyword evidence="7" id="KW-0732">Signal</keyword>
<name>A0A4Q7MVZ8_9BURK</name>
<dbReference type="InterPro" id="IPR000531">
    <property type="entry name" value="Beta-barrel_TonB"/>
</dbReference>
<evidence type="ECO:0000256" key="8">
    <source>
        <dbReference type="ARBA" id="ARBA00023004"/>
    </source>
</evidence>
<evidence type="ECO:0000256" key="10">
    <source>
        <dbReference type="ARBA" id="ARBA00023136"/>
    </source>
</evidence>
<feature type="compositionally biased region" description="Polar residues" evidence="16">
    <location>
        <begin position="14"/>
        <end position="23"/>
    </location>
</feature>
<dbReference type="Pfam" id="PF07715">
    <property type="entry name" value="Plug"/>
    <property type="match status" value="1"/>
</dbReference>
<dbReference type="InterPro" id="IPR011662">
    <property type="entry name" value="Secretin/TonB_short_N"/>
</dbReference>
<dbReference type="InterPro" id="IPR039426">
    <property type="entry name" value="TonB-dep_rcpt-like"/>
</dbReference>
<evidence type="ECO:0000256" key="16">
    <source>
        <dbReference type="SAM" id="MobiDB-lite"/>
    </source>
</evidence>
<evidence type="ECO:0000256" key="11">
    <source>
        <dbReference type="ARBA" id="ARBA00023170"/>
    </source>
</evidence>
<feature type="short sequence motif" description="TonB C-terminal box" evidence="14">
    <location>
        <begin position="926"/>
        <end position="943"/>
    </location>
</feature>
<organism evidence="18 19">
    <name type="scientific">Kerstersia gyiorum</name>
    <dbReference type="NCBI Taxonomy" id="206506"/>
    <lineage>
        <taxon>Bacteria</taxon>
        <taxon>Pseudomonadati</taxon>
        <taxon>Pseudomonadota</taxon>
        <taxon>Betaproteobacteria</taxon>
        <taxon>Burkholderiales</taxon>
        <taxon>Alcaligenaceae</taxon>
        <taxon>Kerstersia</taxon>
    </lineage>
</organism>
<dbReference type="EMBL" id="SGWZ01000001">
    <property type="protein sequence ID" value="RZS73191.1"/>
    <property type="molecule type" value="Genomic_DNA"/>
</dbReference>
<dbReference type="AlphaFoldDB" id="A0A4Q7MVZ8"/>
<dbReference type="InterPro" id="IPR012910">
    <property type="entry name" value="Plug_dom"/>
</dbReference>
<keyword evidence="9 15" id="KW-0798">TonB box</keyword>
<evidence type="ECO:0000256" key="15">
    <source>
        <dbReference type="RuleBase" id="RU003357"/>
    </source>
</evidence>
<keyword evidence="10 13" id="KW-0472">Membrane</keyword>
<dbReference type="PROSITE" id="PS52016">
    <property type="entry name" value="TONB_DEPENDENT_REC_3"/>
    <property type="match status" value="1"/>
</dbReference>
<evidence type="ECO:0000256" key="6">
    <source>
        <dbReference type="ARBA" id="ARBA00022692"/>
    </source>
</evidence>
<comment type="similarity">
    <text evidence="2 13 15">Belongs to the TonB-dependent receptor family.</text>
</comment>
<evidence type="ECO:0000256" key="1">
    <source>
        <dbReference type="ARBA" id="ARBA00004571"/>
    </source>
</evidence>
<evidence type="ECO:0000256" key="7">
    <source>
        <dbReference type="ARBA" id="ARBA00022729"/>
    </source>
</evidence>
<keyword evidence="6 13" id="KW-0812">Transmembrane</keyword>
<keyword evidence="11 18" id="KW-0675">Receptor</keyword>
<feature type="compositionally biased region" description="Basic residues" evidence="16">
    <location>
        <begin position="1"/>
        <end position="10"/>
    </location>
</feature>
<reference evidence="18 19" key="1">
    <citation type="submission" date="2019-02" db="EMBL/GenBank/DDBJ databases">
        <title>Genomic Encyclopedia of Type Strains, Phase IV (KMG-IV): sequencing the most valuable type-strain genomes for metagenomic binning, comparative biology and taxonomic classification.</title>
        <authorList>
            <person name="Goeker M."/>
        </authorList>
    </citation>
    <scope>NUCLEOTIDE SEQUENCE [LARGE SCALE GENOMIC DNA]</scope>
    <source>
        <strain evidence="18 19">DSM 16618</strain>
    </source>
</reference>
<keyword evidence="12 13" id="KW-0998">Cell outer membrane</keyword>
<feature type="region of interest" description="Disordered" evidence="16">
    <location>
        <begin position="1"/>
        <end position="23"/>
    </location>
</feature>
<dbReference type="Gene3D" id="2.40.170.20">
    <property type="entry name" value="TonB-dependent receptor, beta-barrel domain"/>
    <property type="match status" value="1"/>
</dbReference>
<comment type="caution">
    <text evidence="18">The sequence shown here is derived from an EMBL/GenBank/DDBJ whole genome shotgun (WGS) entry which is preliminary data.</text>
</comment>